<proteinExistence type="inferred from homology"/>
<keyword evidence="2" id="KW-1017">Isopeptide bond</keyword>
<dbReference type="RefSeq" id="XP_033781651.1">
    <property type="nucleotide sequence ID" value="XM_033925760.1"/>
</dbReference>
<dbReference type="GO" id="GO:0070182">
    <property type="term" value="F:DNA polymerase binding"/>
    <property type="evidence" value="ECO:0007669"/>
    <property type="project" value="TreeGrafter"/>
</dbReference>
<evidence type="ECO:0000256" key="1">
    <source>
        <dbReference type="ARBA" id="ARBA00004123"/>
    </source>
</evidence>
<feature type="region of interest" description="Disordered" evidence="6">
    <location>
        <begin position="850"/>
        <end position="904"/>
    </location>
</feature>
<dbReference type="GO" id="GO:0005634">
    <property type="term" value="C:nucleus"/>
    <property type="evidence" value="ECO:0007669"/>
    <property type="project" value="UniProtKB-SubCell"/>
</dbReference>
<evidence type="ECO:0000313" key="7">
    <source>
        <dbReference type="Proteomes" id="UP000515159"/>
    </source>
</evidence>
<dbReference type="GO" id="GO:0031573">
    <property type="term" value="P:mitotic intra-S DNA damage checkpoint signaling"/>
    <property type="evidence" value="ECO:0007669"/>
    <property type="project" value="TreeGrafter"/>
</dbReference>
<sequence>MGAKKKRSRGHEEEEISLTAKAKKSRISSKKSKTCAEESLVENDTVFVQLLKASGVTLKAGEKQNELAVDQVVFQKKLYQAFRKHPRFPNVIQEFVSGLESHIEDRDKFRNCLLPCGHLCEEEFSNLVNPHQESLIKVLLGIEILQPAVISVLFEKLPEFLYDSVGSDGINLPRLIINQFKWLDRIVDSKDLTSKIMQLLSIAPAEIQHDIITSLPEILEDSVHNDIARELNLLLQQNTRLTVPILDTLSSLNLNEGLVLEMCQSVMATLSAVELEDLPTIIKFILHVATPVDVVEVISNIRKKLDLESCALSQQVQASQNKLKSSSSLNRSSTVQDCITLLLDVIKSAVRFQKTVSEAWIKAIENIESAAEHKVIDFIVLLILYTTNVNNSKKQVERVLRNKIRMGYVKDQLLQNAFRTYSLVLREYFPSIISLAQTLLRSADQSAMSFGSLMHKHMFTAFDSYCQQEVVAALVMHVCSGYSAEVDVSLDVLMDLVSLHPTTVALYSVFVKGILDYMDNLNPQQIRKVFCILSRLAFNKGHESSHIQDDMYIVIRKQLFSSVLKYKRIGIIGAVMIVGSMAMKSSKPEREASQKMHLSSEVYRQVTALLELVHSCSEQAPEAAAFYYDELASLVHKGNLDKQVMDWIARTVLDDFQEDYVVDLTPTVEGDHLMPVKALYNLDEEKSLEGIVINLLPLLSRDNLNKGAAKNMGQRVVSPVCLAPFFRLLRLCMEKQHNGNLEQIDALLGCPLYLTDLEVTEKLESLSKQEKEFLCSLLFFAINWFREIVNAFCKQQDPEMKGKVLTRLQQITCLQTVLAKCLAATPGYVPPLSNFDSEALEGVPAVNTAIPTKKSKTGGKKRASDSSKNSSADSSQMEEHQEGEQTETSKTQTQKDNSRNEESGKSIISLHSYRAHLRELTLEVFTVLHCGLLTRSVLDTEMHTKSTEVVHLGPVELVFLLDDLSQKLEHMLVSTAKKVIFLKAKGDRTLGFSQLHQKSSQEVAYSTIQLLNPLCNHMENMHNYFQVLLAENKGAMDAHGIDFKEYHFMSSCYQLLLQIFHILFAWNGFGQHENRKLLKSALGVLADRLKVDDSELTIDELVSQSFHYLLNFCSSAPRCTSALGLTQLLLVIAEKSSVQEYRGKIASLAKGFLCQKWIQPMGEREKGNRYNDTLQSLLCIYLEYTHDVLKAVEEISGIAVPELVNAAKDGNSSTFQTLTRQTFLVFFRVMMDKLEKTVRNFPAGKPSDLSEVQTEQLLLWNLAVRDFHILVNLVKVFDSRPVLSICLKYGRLFMETFLKMGMPLLDCSFKKHREDVQSLLKTLQLSTRQLHHMCGHSKINQDMGLTTHVPLLKKTLELFVYRVKAMLTLNNCQEAFWLGNLKNRDLQGEEILSQVSQRNETDEEQESQRPMEDTEEQQDEDGEDNEESDRDSA</sequence>
<dbReference type="GO" id="GO:0036297">
    <property type="term" value="P:interstrand cross-link repair"/>
    <property type="evidence" value="ECO:0007669"/>
    <property type="project" value="TreeGrafter"/>
</dbReference>
<feature type="compositionally biased region" description="Low complexity" evidence="6">
    <location>
        <begin position="866"/>
        <end position="875"/>
    </location>
</feature>
<keyword evidence="3" id="KW-0832">Ubl conjugation</keyword>
<dbReference type="Pfam" id="PF14631">
    <property type="entry name" value="FancD2"/>
    <property type="match status" value="1"/>
</dbReference>
<dbReference type="CDD" id="cd11721">
    <property type="entry name" value="FANCD2"/>
    <property type="match status" value="1"/>
</dbReference>
<feature type="region of interest" description="Disordered" evidence="6">
    <location>
        <begin position="1392"/>
        <end position="1433"/>
    </location>
</feature>
<gene>
    <name evidence="8" type="primary">FANCD2</name>
</gene>
<comment type="subcellular location">
    <subcellularLocation>
        <location evidence="1">Nucleus</location>
    </subcellularLocation>
</comment>
<evidence type="ECO:0000256" key="2">
    <source>
        <dbReference type="ARBA" id="ARBA00022499"/>
    </source>
</evidence>
<evidence type="ECO:0000256" key="4">
    <source>
        <dbReference type="ARBA" id="ARBA00023242"/>
    </source>
</evidence>
<evidence type="ECO:0000256" key="6">
    <source>
        <dbReference type="SAM" id="MobiDB-lite"/>
    </source>
</evidence>
<evidence type="ECO:0000256" key="5">
    <source>
        <dbReference type="ARBA" id="ARBA00093456"/>
    </source>
</evidence>
<keyword evidence="7" id="KW-1185">Reference proteome</keyword>
<dbReference type="Proteomes" id="UP000515159">
    <property type="component" value="Chromosome 17"/>
</dbReference>
<dbReference type="GO" id="GO:0000793">
    <property type="term" value="C:condensed chromosome"/>
    <property type="evidence" value="ECO:0007669"/>
    <property type="project" value="TreeGrafter"/>
</dbReference>
<organism evidence="7 8">
    <name type="scientific">Geotrypetes seraphini</name>
    <name type="common">Gaboon caecilian</name>
    <name type="synonym">Caecilia seraphini</name>
    <dbReference type="NCBI Taxonomy" id="260995"/>
    <lineage>
        <taxon>Eukaryota</taxon>
        <taxon>Metazoa</taxon>
        <taxon>Chordata</taxon>
        <taxon>Craniata</taxon>
        <taxon>Vertebrata</taxon>
        <taxon>Euteleostomi</taxon>
        <taxon>Amphibia</taxon>
        <taxon>Gymnophiona</taxon>
        <taxon>Geotrypetes</taxon>
    </lineage>
</organism>
<accession>A0A6P8Q356</accession>
<keyword evidence="4" id="KW-0539">Nucleus</keyword>
<dbReference type="CTD" id="2177"/>
<feature type="region of interest" description="Disordered" evidence="6">
    <location>
        <begin position="1"/>
        <end position="29"/>
    </location>
</feature>
<evidence type="ECO:0000313" key="8">
    <source>
        <dbReference type="RefSeq" id="XP_033781651.1"/>
    </source>
</evidence>
<name>A0A6P8Q356_GEOSA</name>
<reference evidence="8" key="1">
    <citation type="submission" date="2025-08" db="UniProtKB">
        <authorList>
            <consortium name="RefSeq"/>
        </authorList>
    </citation>
    <scope>IDENTIFICATION</scope>
</reference>
<dbReference type="GeneID" id="117351061"/>
<dbReference type="PANTHER" id="PTHR32086">
    <property type="entry name" value="FANCONI ANEMIA GROUP D2 PROTEIN"/>
    <property type="match status" value="1"/>
</dbReference>
<comment type="similarity">
    <text evidence="5">Belongs to the Fanconi anemia protein FANCD2 family.</text>
</comment>
<dbReference type="PANTHER" id="PTHR32086:SF0">
    <property type="entry name" value="FANCONI ANEMIA GROUP D2 PROTEIN"/>
    <property type="match status" value="1"/>
</dbReference>
<dbReference type="FunCoup" id="A0A6P8Q356">
    <property type="interactions" value="3657"/>
</dbReference>
<protein>
    <submittedName>
        <fullName evidence="8">Fanconi anemia group D2 protein isoform X1</fullName>
    </submittedName>
</protein>
<dbReference type="GO" id="GO:1990918">
    <property type="term" value="P:double-strand break repair involved in meiotic recombination"/>
    <property type="evidence" value="ECO:0007669"/>
    <property type="project" value="TreeGrafter"/>
</dbReference>
<dbReference type="OrthoDB" id="27031at2759"/>
<evidence type="ECO:0000256" key="3">
    <source>
        <dbReference type="ARBA" id="ARBA00022843"/>
    </source>
</evidence>
<dbReference type="KEGG" id="gsh:117351061"/>
<dbReference type="InParanoid" id="A0A6P8Q356"/>
<dbReference type="GO" id="GO:0007129">
    <property type="term" value="P:homologous chromosome pairing at meiosis"/>
    <property type="evidence" value="ECO:0007669"/>
    <property type="project" value="TreeGrafter"/>
</dbReference>
<dbReference type="InterPro" id="IPR029448">
    <property type="entry name" value="FANCD2"/>
</dbReference>
<feature type="compositionally biased region" description="Acidic residues" evidence="6">
    <location>
        <begin position="1413"/>
        <end position="1433"/>
    </location>
</feature>